<proteinExistence type="predicted"/>
<dbReference type="Proteomes" id="UP000551327">
    <property type="component" value="Unassembled WGS sequence"/>
</dbReference>
<dbReference type="PROSITE" id="PS51257">
    <property type="entry name" value="PROKAR_LIPOPROTEIN"/>
    <property type="match status" value="1"/>
</dbReference>
<name>A0A7X1FYL6_9SPHN</name>
<dbReference type="EMBL" id="JACLAX010000008">
    <property type="protein sequence ID" value="MBC2669409.1"/>
    <property type="molecule type" value="Genomic_DNA"/>
</dbReference>
<accession>A0A7X1FYL6</accession>
<dbReference type="RefSeq" id="WP_185679277.1">
    <property type="nucleotide sequence ID" value="NZ_JACLAX010000008.1"/>
</dbReference>
<feature type="signal peptide" evidence="1">
    <location>
        <begin position="1"/>
        <end position="19"/>
    </location>
</feature>
<evidence type="ECO:0008006" key="4">
    <source>
        <dbReference type="Google" id="ProtNLM"/>
    </source>
</evidence>
<organism evidence="2 3">
    <name type="scientific">Novosphingobium piscinae</name>
    <dbReference type="NCBI Taxonomy" id="1507448"/>
    <lineage>
        <taxon>Bacteria</taxon>
        <taxon>Pseudomonadati</taxon>
        <taxon>Pseudomonadota</taxon>
        <taxon>Alphaproteobacteria</taxon>
        <taxon>Sphingomonadales</taxon>
        <taxon>Sphingomonadaceae</taxon>
        <taxon>Novosphingobium</taxon>
    </lineage>
</organism>
<keyword evidence="1" id="KW-0732">Signal</keyword>
<protein>
    <recommendedName>
        <fullName evidence="4">Lipoprotein</fullName>
    </recommendedName>
</protein>
<gene>
    <name evidence="2" type="ORF">H7F53_09665</name>
</gene>
<evidence type="ECO:0000256" key="1">
    <source>
        <dbReference type="SAM" id="SignalP"/>
    </source>
</evidence>
<reference evidence="2 3" key="1">
    <citation type="submission" date="2020-08" db="EMBL/GenBank/DDBJ databases">
        <title>The genome sequence of type strain Novosphingobium piscinae KCTC 42194.</title>
        <authorList>
            <person name="Liu Y."/>
        </authorList>
    </citation>
    <scope>NUCLEOTIDE SEQUENCE [LARGE SCALE GENOMIC DNA]</scope>
    <source>
        <strain evidence="2 3">KCTC 42194</strain>
    </source>
</reference>
<comment type="caution">
    <text evidence="2">The sequence shown here is derived from an EMBL/GenBank/DDBJ whole genome shotgun (WGS) entry which is preliminary data.</text>
</comment>
<feature type="chain" id="PRO_5031223890" description="Lipoprotein" evidence="1">
    <location>
        <begin position="20"/>
        <end position="176"/>
    </location>
</feature>
<dbReference type="AlphaFoldDB" id="A0A7X1FYL6"/>
<keyword evidence="3" id="KW-1185">Reference proteome</keyword>
<sequence>MSSPVRCALVLLASVGGVAACERGPSATERAREDARAVAMVEAAQRAHPPPVALTPQALSAAELTGHRLTGSACRFTARTGQVPAGTTETLLLVNGERALLKLEDRFITLAADGGSPELVPAVRHHYVGKAQSLTLERPPGDGSALGVEGLRWPAVLTIRDPWQQIVFTAPGALVC</sequence>
<evidence type="ECO:0000313" key="3">
    <source>
        <dbReference type="Proteomes" id="UP000551327"/>
    </source>
</evidence>
<evidence type="ECO:0000313" key="2">
    <source>
        <dbReference type="EMBL" id="MBC2669409.1"/>
    </source>
</evidence>